<dbReference type="EMBL" id="JAPNKE010000002">
    <property type="protein sequence ID" value="MCY1005452.1"/>
    <property type="molecule type" value="Genomic_DNA"/>
</dbReference>
<sequence length="207" mass="22543">MKPRRRPLALLPAAACLCAALVGAPAAAGDGVSPVATYVDPFRVQAQGLRATGVYLHVSPALFALDVRSPGFQMWGWGLGAGRYWTMRKRLAIAFGGFFEHMLWVNPYENNWAGKTLNFLRFGPELRIGASNERVFAYGLVRLGLDLLVGTPQTSLARMFVAEVGVGLQGALGKQRRLLLGVEPAFDVSVPAPWLLFRARAFVGVRF</sequence>
<reference evidence="2" key="1">
    <citation type="submission" date="2022-11" db="EMBL/GenBank/DDBJ databases">
        <title>Minimal conservation of predation-associated metabolite biosynthetic gene clusters underscores biosynthetic potential of Myxococcota including descriptions for ten novel species: Archangium lansinium sp. nov., Myxococcus landrumus sp. nov., Nannocystis bai.</title>
        <authorList>
            <person name="Ahearne A."/>
            <person name="Stevens C."/>
            <person name="Phillips K."/>
        </authorList>
    </citation>
    <scope>NUCLEOTIDE SEQUENCE</scope>
    <source>
        <strain evidence="2">Na p29</strain>
    </source>
</reference>
<dbReference type="RefSeq" id="WP_267767131.1">
    <property type="nucleotide sequence ID" value="NZ_JAPNKE010000002.1"/>
</dbReference>
<name>A0A9X3EK03_9BACT</name>
<dbReference type="AlphaFoldDB" id="A0A9X3EK03"/>
<evidence type="ECO:0000256" key="1">
    <source>
        <dbReference type="SAM" id="SignalP"/>
    </source>
</evidence>
<gene>
    <name evidence="2" type="ORF">OV079_07680</name>
</gene>
<feature type="signal peptide" evidence="1">
    <location>
        <begin position="1"/>
        <end position="28"/>
    </location>
</feature>
<accession>A0A9X3EK03</accession>
<feature type="chain" id="PRO_5040829753" description="DUF3575 domain-containing protein" evidence="1">
    <location>
        <begin position="29"/>
        <end position="207"/>
    </location>
</feature>
<keyword evidence="1" id="KW-0732">Signal</keyword>
<dbReference type="Proteomes" id="UP001150924">
    <property type="component" value="Unassembled WGS sequence"/>
</dbReference>
<evidence type="ECO:0008006" key="4">
    <source>
        <dbReference type="Google" id="ProtNLM"/>
    </source>
</evidence>
<evidence type="ECO:0000313" key="3">
    <source>
        <dbReference type="Proteomes" id="UP001150924"/>
    </source>
</evidence>
<comment type="caution">
    <text evidence="2">The sequence shown here is derived from an EMBL/GenBank/DDBJ whole genome shotgun (WGS) entry which is preliminary data.</text>
</comment>
<evidence type="ECO:0000313" key="2">
    <source>
        <dbReference type="EMBL" id="MCY1005452.1"/>
    </source>
</evidence>
<keyword evidence="3" id="KW-1185">Reference proteome</keyword>
<organism evidence="2 3">
    <name type="scientific">Nannocystis pusilla</name>
    <dbReference type="NCBI Taxonomy" id="889268"/>
    <lineage>
        <taxon>Bacteria</taxon>
        <taxon>Pseudomonadati</taxon>
        <taxon>Myxococcota</taxon>
        <taxon>Polyangia</taxon>
        <taxon>Nannocystales</taxon>
        <taxon>Nannocystaceae</taxon>
        <taxon>Nannocystis</taxon>
    </lineage>
</organism>
<proteinExistence type="predicted"/>
<protein>
    <recommendedName>
        <fullName evidence="4">DUF3575 domain-containing protein</fullName>
    </recommendedName>
</protein>